<sequence>MKHVLKLTGWCLAMVLVWVAAPAVAGDNLAPRDFARHFVLQLDDSAASSFSMTLPASVYAASQRSDLGDIRIFNGAGESVPYSLDTPRLASRALPKTRSVGWFPLPSAPAGGSAMPTGVAIAADGSLRATAAPPSGAQHVADLVDLGRLPRTAQVSALLVHLRDDNFQGRVTAEASDDLRHWQPAGDAQLLKVNYNGGTLSQDRIELNGVHARYLRLHWLDGTPYVDSMDAKIETVGAGSAQTVDAKREWHEGIVARMGLKPGEYFFTTGGSYPVDRLRLTLPQPNTVAPAIVYSRTGLDAPWRQVSSETLFRLHNGTVEQSNALLEFKADTDRQWRVVVDTPNGGLGNGALIVAEGWRPATLTFVAQGSPPFTLVVGRAEAVPVAVGRNALPVDAASATGVARLTSEPPVAQPASAQLAANAPDPSRGYLLWAALLLAVGSLGAIGWRMARGARIRTTEVPDGFASGAGSLSATANDNAAADAEGSGDVKR</sequence>
<keyword evidence="2" id="KW-0812">Transmembrane</keyword>
<evidence type="ECO:0000313" key="4">
    <source>
        <dbReference type="EMBL" id="CAD6510933.1"/>
    </source>
</evidence>
<evidence type="ECO:0000256" key="1">
    <source>
        <dbReference type="SAM" id="MobiDB-lite"/>
    </source>
</evidence>
<keyword evidence="3" id="KW-0732">Signal</keyword>
<feature type="region of interest" description="Disordered" evidence="1">
    <location>
        <begin position="470"/>
        <end position="492"/>
    </location>
</feature>
<reference evidence="4 5" key="1">
    <citation type="submission" date="2020-10" db="EMBL/GenBank/DDBJ databases">
        <authorList>
            <person name="Peeters C."/>
        </authorList>
    </citation>
    <scope>NUCLEOTIDE SEQUENCE [LARGE SCALE GENOMIC DNA]</scope>
    <source>
        <strain evidence="4 5">LMG 28140</strain>
    </source>
</reference>
<organism evidence="4 5">
    <name type="scientific">Paraburkholderia metrosideri</name>
    <dbReference type="NCBI Taxonomy" id="580937"/>
    <lineage>
        <taxon>Bacteria</taxon>
        <taxon>Pseudomonadati</taxon>
        <taxon>Pseudomonadota</taxon>
        <taxon>Betaproteobacteria</taxon>
        <taxon>Burkholderiales</taxon>
        <taxon>Burkholderiaceae</taxon>
        <taxon>Paraburkholderia</taxon>
    </lineage>
</organism>
<feature type="signal peptide" evidence="3">
    <location>
        <begin position="1"/>
        <end position="25"/>
    </location>
</feature>
<evidence type="ECO:0000256" key="2">
    <source>
        <dbReference type="SAM" id="Phobius"/>
    </source>
</evidence>
<dbReference type="Proteomes" id="UP000598032">
    <property type="component" value="Unassembled WGS sequence"/>
</dbReference>
<dbReference type="EMBL" id="CAJHCP010000001">
    <property type="protein sequence ID" value="CAD6510933.1"/>
    <property type="molecule type" value="Genomic_DNA"/>
</dbReference>
<evidence type="ECO:0000256" key="3">
    <source>
        <dbReference type="SAM" id="SignalP"/>
    </source>
</evidence>
<comment type="caution">
    <text evidence="4">The sequence shown here is derived from an EMBL/GenBank/DDBJ whole genome shotgun (WGS) entry which is preliminary data.</text>
</comment>
<evidence type="ECO:0008006" key="6">
    <source>
        <dbReference type="Google" id="ProtNLM"/>
    </source>
</evidence>
<evidence type="ECO:0000313" key="5">
    <source>
        <dbReference type="Proteomes" id="UP000598032"/>
    </source>
</evidence>
<dbReference type="Pfam" id="PF13163">
    <property type="entry name" value="DUF3999"/>
    <property type="match status" value="1"/>
</dbReference>
<keyword evidence="2" id="KW-1133">Transmembrane helix</keyword>
<feature type="transmembrane region" description="Helical" evidence="2">
    <location>
        <begin position="430"/>
        <end position="448"/>
    </location>
</feature>
<proteinExistence type="predicted"/>
<gene>
    <name evidence="4" type="ORF">LMG28140_00408</name>
</gene>
<feature type="chain" id="PRO_5047280052" description="DUF3999 family protein" evidence="3">
    <location>
        <begin position="26"/>
        <end position="492"/>
    </location>
</feature>
<name>A0ABM8NA68_9BURK</name>
<keyword evidence="5" id="KW-1185">Reference proteome</keyword>
<protein>
    <recommendedName>
        <fullName evidence="6">DUF3999 family protein</fullName>
    </recommendedName>
</protein>
<keyword evidence="2" id="KW-0472">Membrane</keyword>
<dbReference type="InterPro" id="IPR025060">
    <property type="entry name" value="DUF3999"/>
</dbReference>
<dbReference type="RefSeq" id="WP_201640634.1">
    <property type="nucleotide sequence ID" value="NZ_CAJHCP010000001.1"/>
</dbReference>
<accession>A0ABM8NA68</accession>
<feature type="compositionally biased region" description="Low complexity" evidence="1">
    <location>
        <begin position="474"/>
        <end position="484"/>
    </location>
</feature>